<dbReference type="SUPFAM" id="SSF56672">
    <property type="entry name" value="DNA/RNA polymerases"/>
    <property type="match status" value="1"/>
</dbReference>
<dbReference type="PANTHER" id="PTHR33332">
    <property type="entry name" value="REVERSE TRANSCRIPTASE DOMAIN-CONTAINING PROTEIN"/>
    <property type="match status" value="1"/>
</dbReference>
<gene>
    <name evidence="2" type="ORF">QYF61_002713</name>
</gene>
<comment type="caution">
    <text evidence="2">The sequence shown here is derived from an EMBL/GenBank/DDBJ whole genome shotgun (WGS) entry which is preliminary data.</text>
</comment>
<dbReference type="PROSITE" id="PS50878">
    <property type="entry name" value="RT_POL"/>
    <property type="match status" value="1"/>
</dbReference>
<name>A0AAN7MUS3_MYCAM</name>
<keyword evidence="3" id="KW-1185">Reference proteome</keyword>
<evidence type="ECO:0000313" key="3">
    <source>
        <dbReference type="Proteomes" id="UP001333110"/>
    </source>
</evidence>
<proteinExistence type="predicted"/>
<dbReference type="InterPro" id="IPR043502">
    <property type="entry name" value="DNA/RNA_pol_sf"/>
</dbReference>
<dbReference type="AlphaFoldDB" id="A0AAN7MUS3"/>
<dbReference type="InterPro" id="IPR000477">
    <property type="entry name" value="RT_dom"/>
</dbReference>
<protein>
    <recommendedName>
        <fullName evidence="1">Reverse transcriptase domain-containing protein</fullName>
    </recommendedName>
</protein>
<organism evidence="2 3">
    <name type="scientific">Mycteria americana</name>
    <name type="common">Wood stork</name>
    <dbReference type="NCBI Taxonomy" id="33587"/>
    <lineage>
        <taxon>Eukaryota</taxon>
        <taxon>Metazoa</taxon>
        <taxon>Chordata</taxon>
        <taxon>Craniata</taxon>
        <taxon>Vertebrata</taxon>
        <taxon>Euteleostomi</taxon>
        <taxon>Archelosauria</taxon>
        <taxon>Archosauria</taxon>
        <taxon>Dinosauria</taxon>
        <taxon>Saurischia</taxon>
        <taxon>Theropoda</taxon>
        <taxon>Coelurosauria</taxon>
        <taxon>Aves</taxon>
        <taxon>Neognathae</taxon>
        <taxon>Neoaves</taxon>
        <taxon>Aequornithes</taxon>
        <taxon>Ciconiiformes</taxon>
        <taxon>Ciconiidae</taxon>
        <taxon>Mycteria</taxon>
    </lineage>
</organism>
<reference evidence="2 3" key="1">
    <citation type="journal article" date="2023" name="J. Hered.">
        <title>Chromosome-level genome of the wood stork (Mycteria americana) provides insight into avian chromosome evolution.</title>
        <authorList>
            <person name="Flamio R. Jr."/>
            <person name="Ramstad K.M."/>
        </authorList>
    </citation>
    <scope>NUCLEOTIDE SEQUENCE [LARGE SCALE GENOMIC DNA]</scope>
    <source>
        <strain evidence="2">JAX WOST 10</strain>
    </source>
</reference>
<sequence>MGQEIQVKTSDSGSTACPKRSECSLELPKIQHHYCARCSVPAPELLLASKGKRPGDLGFDLKIETVTEDVESPRRCEQLCAWEGHGTDPPRSYAKAHGGQGDSQHGFTKSKSCLTNLVAFYDGVTTSVDKGRAMDVIYLDLCKAFDMVPHNILLSKLERYGFDGWTVRWMRNWLDGHMKRVVVNGSTSRQTSVTSGVPQGSVLGPVLFNIFINDIDSGIECTLSKSADDTKLSGAADRWAALGIAPPQVLRQGGDATQRDVDKLEKSAHVNLMRFNKAKYNVLHLGRGNPWYQYRLGDEGIESSPAEKDFRVLVDKNLDMSQQCTLAAQNANCILGSIQRSVASRSREVILPLYSTLYCIQLWSPQHRKDMEQVQRRVMKIIRGMEHLSYEERLRELGLFSLEKKRLWGDLVVAFQYLKGAYKKDRDKLFSRASCDRARGNGFKLKEGRFRLDIRKKFFTMRVVRHWHRLPRGVVDAPSLETFKARLDRALSNLI</sequence>
<dbReference type="Proteomes" id="UP001333110">
    <property type="component" value="Unassembled WGS sequence"/>
</dbReference>
<accession>A0AAN7MUS3</accession>
<feature type="domain" description="Reverse transcriptase" evidence="1">
    <location>
        <begin position="1"/>
        <end position="296"/>
    </location>
</feature>
<dbReference type="Pfam" id="PF00078">
    <property type="entry name" value="RVT_1"/>
    <property type="match status" value="1"/>
</dbReference>
<dbReference type="EMBL" id="JAUNZN010000011">
    <property type="protein sequence ID" value="KAK4813882.1"/>
    <property type="molecule type" value="Genomic_DNA"/>
</dbReference>
<evidence type="ECO:0000259" key="1">
    <source>
        <dbReference type="PROSITE" id="PS50878"/>
    </source>
</evidence>
<evidence type="ECO:0000313" key="2">
    <source>
        <dbReference type="EMBL" id="KAK4813882.1"/>
    </source>
</evidence>